<feature type="signal peptide" evidence="2">
    <location>
        <begin position="1"/>
        <end position="18"/>
    </location>
</feature>
<sequence>MRFSIVALASALSATAYAQSSLDLISVYQVLQTALPTSLVQEALTNSDAVSSQIASQFAAGQTPSWFTALPTNIQSFLIGGAAETGTPASNSATATGNSSSSATGVAGNASASVTEISGSVSSIIGGPTSAIRSGAPAASSRSSSAGSSGMAAKPTGVIGGAMLGAAGIIGLLAL</sequence>
<evidence type="ECO:0000256" key="2">
    <source>
        <dbReference type="SAM" id="SignalP"/>
    </source>
</evidence>
<dbReference type="OrthoDB" id="5419608at2759"/>
<dbReference type="Proteomes" id="UP000809789">
    <property type="component" value="Unassembled WGS sequence"/>
</dbReference>
<evidence type="ECO:0000313" key="3">
    <source>
        <dbReference type="EMBL" id="KAG8625800.1"/>
    </source>
</evidence>
<protein>
    <submittedName>
        <fullName evidence="3">Uncharacterized protein</fullName>
    </submittedName>
</protein>
<keyword evidence="2" id="KW-0732">Signal</keyword>
<accession>A0A8K0PBH9</accession>
<keyword evidence="4" id="KW-1185">Reference proteome</keyword>
<feature type="region of interest" description="Disordered" evidence="1">
    <location>
        <begin position="132"/>
        <end position="151"/>
    </location>
</feature>
<organism evidence="3 4">
    <name type="scientific">Elsinoe batatas</name>
    <dbReference type="NCBI Taxonomy" id="2601811"/>
    <lineage>
        <taxon>Eukaryota</taxon>
        <taxon>Fungi</taxon>
        <taxon>Dikarya</taxon>
        <taxon>Ascomycota</taxon>
        <taxon>Pezizomycotina</taxon>
        <taxon>Dothideomycetes</taxon>
        <taxon>Dothideomycetidae</taxon>
        <taxon>Myriangiales</taxon>
        <taxon>Elsinoaceae</taxon>
        <taxon>Elsinoe</taxon>
    </lineage>
</organism>
<feature type="chain" id="PRO_5035426463" evidence="2">
    <location>
        <begin position="19"/>
        <end position="175"/>
    </location>
</feature>
<proteinExistence type="predicted"/>
<name>A0A8K0PBH9_9PEZI</name>
<evidence type="ECO:0000313" key="4">
    <source>
        <dbReference type="Proteomes" id="UP000809789"/>
    </source>
</evidence>
<gene>
    <name evidence="3" type="ORF">KVT40_006201</name>
</gene>
<comment type="caution">
    <text evidence="3">The sequence shown here is derived from an EMBL/GenBank/DDBJ whole genome shotgun (WGS) entry which is preliminary data.</text>
</comment>
<dbReference type="AlphaFoldDB" id="A0A8K0PBH9"/>
<evidence type="ECO:0000256" key="1">
    <source>
        <dbReference type="SAM" id="MobiDB-lite"/>
    </source>
</evidence>
<reference evidence="3" key="1">
    <citation type="submission" date="2021-07" db="EMBL/GenBank/DDBJ databases">
        <title>Elsinoe batatas strain:CRI-CJ2 Genome sequencing and assembly.</title>
        <authorList>
            <person name="Huang L."/>
        </authorList>
    </citation>
    <scope>NUCLEOTIDE SEQUENCE</scope>
    <source>
        <strain evidence="3">CRI-CJ2</strain>
    </source>
</reference>
<dbReference type="EMBL" id="JAESVG020000007">
    <property type="protein sequence ID" value="KAG8625800.1"/>
    <property type="molecule type" value="Genomic_DNA"/>
</dbReference>